<reference evidence="6" key="1">
    <citation type="submission" date="2022-08" db="EMBL/GenBank/DDBJ databases">
        <title>Complete Genome Sequences of 2 Bosea sp. soil isolates.</title>
        <authorList>
            <person name="Alvarez Arevalo M."/>
            <person name="Sterndorff E.B."/>
            <person name="Faurdal D."/>
            <person name="Joergensen T.S."/>
            <person name="Weber T."/>
        </authorList>
    </citation>
    <scope>NUCLEOTIDE SEQUENCE</scope>
    <source>
        <strain evidence="6">NBC_00436</strain>
    </source>
</reference>
<organism evidence="6">
    <name type="scientific">Bosea sp. NBC_00436</name>
    <dbReference type="NCBI Taxonomy" id="2969620"/>
    <lineage>
        <taxon>Bacteria</taxon>
        <taxon>Pseudomonadati</taxon>
        <taxon>Pseudomonadota</taxon>
        <taxon>Alphaproteobacteria</taxon>
        <taxon>Hyphomicrobiales</taxon>
        <taxon>Boseaceae</taxon>
        <taxon>Bosea</taxon>
    </lineage>
</organism>
<accession>A0A9E7ZRK8</accession>
<comment type="cofactor">
    <cofactor evidence="5">
        <name>Mg(2+)</name>
        <dbReference type="ChEBI" id="CHEBI:18420"/>
    </cofactor>
</comment>
<dbReference type="PANTHER" id="PTHR33254">
    <property type="entry name" value="4-HYDROXY-4-METHYL-2-OXOGLUTARATE ALDOLASE 3-RELATED"/>
    <property type="match status" value="1"/>
</dbReference>
<evidence type="ECO:0000256" key="2">
    <source>
        <dbReference type="ARBA" id="ARBA00016549"/>
    </source>
</evidence>
<evidence type="ECO:0000256" key="4">
    <source>
        <dbReference type="ARBA" id="ARBA00030169"/>
    </source>
</evidence>
<dbReference type="CDD" id="cd16841">
    <property type="entry name" value="RraA_family"/>
    <property type="match status" value="1"/>
</dbReference>
<dbReference type="GO" id="GO:0046872">
    <property type="term" value="F:metal ion binding"/>
    <property type="evidence" value="ECO:0007669"/>
    <property type="project" value="UniProtKB-KW"/>
</dbReference>
<feature type="binding site" evidence="5">
    <location>
        <position position="116"/>
    </location>
    <ligand>
        <name>Mg(2+)</name>
        <dbReference type="ChEBI" id="CHEBI:18420"/>
    </ligand>
</feature>
<dbReference type="Pfam" id="PF03737">
    <property type="entry name" value="RraA-like"/>
    <property type="match status" value="1"/>
</dbReference>
<dbReference type="EMBL" id="CP102774">
    <property type="protein sequence ID" value="UZF84856.1"/>
    <property type="molecule type" value="Genomic_DNA"/>
</dbReference>
<keyword evidence="5" id="KW-0479">Metal-binding</keyword>
<evidence type="ECO:0000256" key="5">
    <source>
        <dbReference type="PIRSR" id="PIRSR605493-1"/>
    </source>
</evidence>
<dbReference type="SUPFAM" id="SSF89562">
    <property type="entry name" value="RraA-like"/>
    <property type="match status" value="1"/>
</dbReference>
<name>A0A9E7ZRK8_9HYPH</name>
<protein>
    <recommendedName>
        <fullName evidence="2">Putative 4-hydroxy-4-methyl-2-oxoglutarate aldolase</fullName>
    </recommendedName>
    <alternativeName>
        <fullName evidence="3">Regulator of ribonuclease activity homolog</fullName>
    </alternativeName>
    <alternativeName>
        <fullName evidence="4">RraA-like protein</fullName>
    </alternativeName>
</protein>
<gene>
    <name evidence="6" type="ORF">NWE54_13515</name>
</gene>
<comment type="cofactor">
    <cofactor evidence="1">
        <name>a divalent metal cation</name>
        <dbReference type="ChEBI" id="CHEBI:60240"/>
    </cofactor>
</comment>
<dbReference type="InterPro" id="IPR005493">
    <property type="entry name" value="RraA/RraA-like"/>
</dbReference>
<feature type="binding site" evidence="5">
    <location>
        <begin position="93"/>
        <end position="96"/>
    </location>
    <ligand>
        <name>substrate</name>
    </ligand>
</feature>
<dbReference type="InterPro" id="IPR036704">
    <property type="entry name" value="RraA/RraA-like_sf"/>
</dbReference>
<keyword evidence="5" id="KW-0460">Magnesium</keyword>
<sequence length="224" mass="23210">MTATGSSAEASIAQRAALFREIETATLGHILTEGFMVPAIQCVIEGPRVCGPAFTVSVPPDDGAVLSCALTQAKPGDILVIDRQGDDRHACWGAVMTAAAQAAGIVGVVIDGFVTDVAAIRASGLPVWCRGRSPLTTKLLGKGGTIGETVQCGGATVRSGDLVLADENGVCVIDPAEAEALARTCAGMQETEPGVIERVRKGERIDEINGARKLWEKLQGSKSR</sequence>
<evidence type="ECO:0000256" key="1">
    <source>
        <dbReference type="ARBA" id="ARBA00001968"/>
    </source>
</evidence>
<dbReference type="PANTHER" id="PTHR33254:SF4">
    <property type="entry name" value="4-HYDROXY-4-METHYL-2-OXOGLUTARATE ALDOLASE 3-RELATED"/>
    <property type="match status" value="1"/>
</dbReference>
<dbReference type="AlphaFoldDB" id="A0A9E7ZRK8"/>
<dbReference type="Gene3D" id="3.50.30.40">
    <property type="entry name" value="Ribonuclease E inhibitor RraA/RraA-like"/>
    <property type="match status" value="1"/>
</dbReference>
<proteinExistence type="predicted"/>
<evidence type="ECO:0000256" key="3">
    <source>
        <dbReference type="ARBA" id="ARBA00029596"/>
    </source>
</evidence>
<evidence type="ECO:0000313" key="6">
    <source>
        <dbReference type="EMBL" id="UZF84856.1"/>
    </source>
</evidence>